<feature type="binding site" evidence="13">
    <location>
        <position position="474"/>
    </location>
    <ligand>
        <name>K(+)</name>
        <dbReference type="ChEBI" id="CHEBI:29103"/>
        <note>ligand shared between two tetrameric partners</note>
    </ligand>
</feature>
<evidence type="ECO:0000313" key="23">
    <source>
        <dbReference type="Proteomes" id="UP000261082"/>
    </source>
</evidence>
<keyword evidence="4 13" id="KW-0479">Metal-binding</keyword>
<feature type="binding site" evidence="13">
    <location>
        <position position="475"/>
    </location>
    <ligand>
        <name>K(+)</name>
        <dbReference type="ChEBI" id="CHEBI:29103"/>
        <note>ligand shared between two tetrameric partners</note>
    </ligand>
</feature>
<dbReference type="SUPFAM" id="SSF51412">
    <property type="entry name" value="Inosine monophosphate dehydrogenase (IMPDH)"/>
    <property type="match status" value="1"/>
</dbReference>
<feature type="binding site" evidence="16">
    <location>
        <begin position="251"/>
        <end position="253"/>
    </location>
    <ligand>
        <name>NAD(+)</name>
        <dbReference type="ChEBI" id="CHEBI:57540"/>
    </ligand>
</feature>
<name>A0A3E1QDL0_9FLAO</name>
<gene>
    <name evidence="13" type="primary">guaB</name>
    <name evidence="22" type="ORF">DZ858_09185</name>
</gene>
<evidence type="ECO:0000256" key="9">
    <source>
        <dbReference type="ARBA" id="ARBA00023002"/>
    </source>
</evidence>
<proteinExistence type="inferred from homology"/>
<evidence type="ECO:0000256" key="13">
    <source>
        <dbReference type="HAMAP-Rule" id="MF_01964"/>
    </source>
</evidence>
<dbReference type="GO" id="GO:0000166">
    <property type="term" value="F:nucleotide binding"/>
    <property type="evidence" value="ECO:0007669"/>
    <property type="project" value="UniProtKB-UniRule"/>
</dbReference>
<accession>A0A3E1QDL0</accession>
<keyword evidence="7 13" id="KW-0658">Purine biosynthesis</keyword>
<dbReference type="Gene3D" id="3.20.20.70">
    <property type="entry name" value="Aldolase class I"/>
    <property type="match status" value="1"/>
</dbReference>
<comment type="subunit">
    <text evidence="3 13">Homotetramer.</text>
</comment>
<feature type="binding site" description="in other chain" evidence="13 17">
    <location>
        <position position="303"/>
    </location>
    <ligand>
        <name>K(+)</name>
        <dbReference type="ChEBI" id="CHEBI:29103"/>
        <note>ligand shared between two tetrameric partners</note>
    </ligand>
</feature>
<organism evidence="22 23">
    <name type="scientific">Marixanthomonas ophiurae</name>
    <dbReference type="NCBI Taxonomy" id="387659"/>
    <lineage>
        <taxon>Bacteria</taxon>
        <taxon>Pseudomonadati</taxon>
        <taxon>Bacteroidota</taxon>
        <taxon>Flavobacteriia</taxon>
        <taxon>Flavobacteriales</taxon>
        <taxon>Flavobacteriaceae</taxon>
        <taxon>Marixanthomonas</taxon>
    </lineage>
</organism>
<dbReference type="GO" id="GO:0003938">
    <property type="term" value="F:IMP dehydrogenase activity"/>
    <property type="evidence" value="ECO:0007669"/>
    <property type="project" value="UniProtKB-UniRule"/>
</dbReference>
<comment type="catalytic activity">
    <reaction evidence="12 13 20">
        <text>IMP + NAD(+) + H2O = XMP + NADH + H(+)</text>
        <dbReference type="Rhea" id="RHEA:11708"/>
        <dbReference type="ChEBI" id="CHEBI:15377"/>
        <dbReference type="ChEBI" id="CHEBI:15378"/>
        <dbReference type="ChEBI" id="CHEBI:57464"/>
        <dbReference type="ChEBI" id="CHEBI:57540"/>
        <dbReference type="ChEBI" id="CHEBI:57945"/>
        <dbReference type="ChEBI" id="CHEBI:58053"/>
        <dbReference type="EC" id="1.1.1.205"/>
    </reaction>
</comment>
<dbReference type="InterPro" id="IPR005990">
    <property type="entry name" value="IMP_DH"/>
</dbReference>
<dbReference type="PANTHER" id="PTHR11911">
    <property type="entry name" value="INOSINE-5-MONOPHOSPHATE DEHYDROGENASE RELATED"/>
    <property type="match status" value="1"/>
</dbReference>
<feature type="binding site" evidence="13 15">
    <location>
        <begin position="388"/>
        <end position="392"/>
    </location>
    <ligand>
        <name>IMP</name>
        <dbReference type="ChEBI" id="CHEBI:58053"/>
    </ligand>
</feature>
<evidence type="ECO:0000256" key="5">
    <source>
        <dbReference type="ARBA" id="ARBA00022737"/>
    </source>
</evidence>
<evidence type="ECO:0000256" key="10">
    <source>
        <dbReference type="ARBA" id="ARBA00023027"/>
    </source>
</evidence>
<dbReference type="UniPathway" id="UPA00601">
    <property type="reaction ID" value="UER00295"/>
</dbReference>
<evidence type="ECO:0000256" key="12">
    <source>
        <dbReference type="ARBA" id="ARBA00048028"/>
    </source>
</evidence>
<comment type="function">
    <text evidence="13">Catalyzes the conversion of inosine 5'-phosphate (IMP) to xanthosine 5'-phosphate (XMP), the first committed and rate-limiting step in the de novo synthesis of guanine nucleotides, and therefore plays an important role in the regulation of cell growth.</text>
</comment>
<dbReference type="EMBL" id="QVID01000001">
    <property type="protein sequence ID" value="RFN60197.1"/>
    <property type="molecule type" value="Genomic_DNA"/>
</dbReference>
<dbReference type="GO" id="GO:0006177">
    <property type="term" value="P:GMP biosynthetic process"/>
    <property type="evidence" value="ECO:0007669"/>
    <property type="project" value="UniProtKB-UniRule"/>
</dbReference>
<keyword evidence="23" id="KW-1185">Reference proteome</keyword>
<evidence type="ECO:0000256" key="7">
    <source>
        <dbReference type="ARBA" id="ARBA00022755"/>
    </source>
</evidence>
<dbReference type="PANTHER" id="PTHR11911:SF111">
    <property type="entry name" value="INOSINE-5'-MONOPHOSPHATE DEHYDROGENASE"/>
    <property type="match status" value="1"/>
</dbReference>
<dbReference type="SMART" id="SM00116">
    <property type="entry name" value="CBS"/>
    <property type="match status" value="2"/>
</dbReference>
<dbReference type="FunFam" id="3.20.20.70:FF:000003">
    <property type="entry name" value="GMP reductase"/>
    <property type="match status" value="1"/>
</dbReference>
<dbReference type="PROSITE" id="PS51371">
    <property type="entry name" value="CBS"/>
    <property type="match status" value="2"/>
</dbReference>
<evidence type="ECO:0000256" key="20">
    <source>
        <dbReference type="RuleBase" id="RU003928"/>
    </source>
</evidence>
<dbReference type="Pfam" id="PF00571">
    <property type="entry name" value="CBS"/>
    <property type="match status" value="2"/>
</dbReference>
<dbReference type="InterPro" id="IPR015875">
    <property type="entry name" value="IMP_DH/GMP_Rdtase_CS"/>
</dbReference>
<dbReference type="InterPro" id="IPR046342">
    <property type="entry name" value="CBS_dom_sf"/>
</dbReference>
<evidence type="ECO:0000256" key="2">
    <source>
        <dbReference type="ARBA" id="ARBA00005502"/>
    </source>
</evidence>
<dbReference type="Proteomes" id="UP000261082">
    <property type="component" value="Unassembled WGS sequence"/>
</dbReference>
<dbReference type="InterPro" id="IPR013785">
    <property type="entry name" value="Aldolase_TIM"/>
</dbReference>
<feature type="binding site" evidence="13">
    <location>
        <position position="473"/>
    </location>
    <ligand>
        <name>K(+)</name>
        <dbReference type="ChEBI" id="CHEBI:29103"/>
        <note>ligand shared between two tetrameric partners</note>
    </ligand>
</feature>
<dbReference type="RefSeq" id="WP_117159256.1">
    <property type="nucleotide sequence ID" value="NZ_QVID01000001.1"/>
</dbReference>
<comment type="caution">
    <text evidence="22">The sequence shown here is derived from an EMBL/GenBank/DDBJ whole genome shotgun (WGS) entry which is preliminary data.</text>
</comment>
<keyword evidence="5" id="KW-0677">Repeat</keyword>
<reference evidence="22 23" key="1">
    <citation type="journal article" date="2007" name="Int. J. Syst. Evol. Microbiol.">
        <title>Marixanthomonas ophiurae gen. nov., sp. nov., a marine bacterium of the family Flavobacteriaceae isolated from a deep-sea brittle star.</title>
        <authorList>
            <person name="Romanenko L.A."/>
            <person name="Uchino M."/>
            <person name="Frolova G.M."/>
            <person name="Mikhailov V.V."/>
        </authorList>
    </citation>
    <scope>NUCLEOTIDE SEQUENCE [LARGE SCALE GENOMIC DNA]</scope>
    <source>
        <strain evidence="22 23">KMM 3046</strain>
    </source>
</reference>
<evidence type="ECO:0000256" key="18">
    <source>
        <dbReference type="PROSITE-ProRule" id="PRU00703"/>
    </source>
</evidence>
<comment type="caution">
    <text evidence="13">Lacks conserved residue(s) required for the propagation of feature annotation.</text>
</comment>
<keyword evidence="8 13" id="KW-0630">Potassium</keyword>
<keyword evidence="10 13" id="KW-0520">NAD</keyword>
<evidence type="ECO:0000256" key="19">
    <source>
        <dbReference type="RuleBase" id="RU003927"/>
    </source>
</evidence>
<feature type="binding site" evidence="13 16">
    <location>
        <begin position="301"/>
        <end position="303"/>
    </location>
    <ligand>
        <name>NAD(+)</name>
        <dbReference type="ChEBI" id="CHEBI:57540"/>
    </ligand>
</feature>
<keyword evidence="11 18" id="KW-0129">CBS domain</keyword>
<dbReference type="PIRSF" id="PIRSF000130">
    <property type="entry name" value="IMPDH"/>
    <property type="match status" value="1"/>
</dbReference>
<comment type="pathway">
    <text evidence="13 20">Purine metabolism; XMP biosynthesis via de novo pathway; XMP from IMP: step 1/1.</text>
</comment>
<dbReference type="SUPFAM" id="SSF54631">
    <property type="entry name" value="CBS-domain pair"/>
    <property type="match status" value="1"/>
</dbReference>
<evidence type="ECO:0000259" key="21">
    <source>
        <dbReference type="PROSITE" id="PS51371"/>
    </source>
</evidence>
<feature type="active site" description="Thioimidate intermediate" evidence="13 14">
    <location>
        <position position="308"/>
    </location>
</feature>
<dbReference type="InterPro" id="IPR001093">
    <property type="entry name" value="IMP_DH_GMPRt"/>
</dbReference>
<sequence length="490" mass="52401">MTAHDNKILGEGLTYDDVLLVPAYSEVLPREVSIETKFSRNITLNVPIVSAAMDTVTESAMAIAIAREGGIGVLHKNMTIEQQAAEVRKVKRAESGMILDPVTLKKTATVADAQATMKEYSIGGIPIIDDEGKLIGIVTNRDLRFEKNYERKLEEVMTFKNLVTVAKGTSLKEAEIILQKNKIEKLPVVEDDGTLLGLITFRDITKLTQKPTANKDQYGRLRVAAALGVTADAVERAEALVNAQVDAVIIDTAHGHTKGVVTVLKEVKKNFPELDVVVGNIATPEAAKYLADAGADAVKVGIGPGSICTTRVVAGVGFPQFSAVLEVSAALKGTGVPVIADGGIRYTGDIPKALAAGADCVMLGSLLAGTKESPGETIIYEGRKFKSYRGMGSVEAMKKGSKDRYFQDVEDDIKKLVPEGIVGRVPYKGELLESMTQFIGGLRAGMGYCGANSIEALKENGTFVKITSSGIHESHPHDVTITKEAPNYSR</sequence>
<feature type="active site" description="Proton acceptor" evidence="13 14">
    <location>
        <position position="404"/>
    </location>
</feature>
<evidence type="ECO:0000256" key="3">
    <source>
        <dbReference type="ARBA" id="ARBA00011881"/>
    </source>
</evidence>
<evidence type="ECO:0000313" key="22">
    <source>
        <dbReference type="EMBL" id="RFN60197.1"/>
    </source>
</evidence>
<evidence type="ECO:0000256" key="17">
    <source>
        <dbReference type="PIRSR" id="PIRSR000130-4"/>
    </source>
</evidence>
<dbReference type="SMART" id="SM01240">
    <property type="entry name" value="IMPDH"/>
    <property type="match status" value="1"/>
</dbReference>
<feature type="binding site" evidence="13">
    <location>
        <position position="251"/>
    </location>
    <ligand>
        <name>NAD(+)</name>
        <dbReference type="ChEBI" id="CHEBI:57540"/>
    </ligand>
</feature>
<feature type="domain" description="CBS" evidence="21">
    <location>
        <begin position="97"/>
        <end position="153"/>
    </location>
</feature>
<dbReference type="GO" id="GO:0006183">
    <property type="term" value="P:GTP biosynthetic process"/>
    <property type="evidence" value="ECO:0007669"/>
    <property type="project" value="TreeGrafter"/>
</dbReference>
<evidence type="ECO:0000256" key="4">
    <source>
        <dbReference type="ARBA" id="ARBA00022723"/>
    </source>
</evidence>
<evidence type="ECO:0000256" key="8">
    <source>
        <dbReference type="ARBA" id="ARBA00022958"/>
    </source>
</evidence>
<feature type="domain" description="CBS" evidence="21">
    <location>
        <begin position="157"/>
        <end position="214"/>
    </location>
</feature>
<dbReference type="HAMAP" id="MF_01964">
    <property type="entry name" value="IMPDH"/>
    <property type="match status" value="1"/>
</dbReference>
<evidence type="ECO:0000256" key="16">
    <source>
        <dbReference type="PIRSR" id="PIRSR000130-3"/>
    </source>
</evidence>
<dbReference type="AlphaFoldDB" id="A0A3E1QDL0"/>
<feature type="binding site" description="in other chain" evidence="13 17">
    <location>
        <position position="305"/>
    </location>
    <ligand>
        <name>K(+)</name>
        <dbReference type="ChEBI" id="CHEBI:29103"/>
        <note>ligand shared between two tetrameric partners</note>
    </ligand>
</feature>
<dbReference type="EC" id="1.1.1.205" evidence="13 20"/>
<feature type="binding site" evidence="13 15">
    <location>
        <position position="419"/>
    </location>
    <ligand>
        <name>IMP</name>
        <dbReference type="ChEBI" id="CHEBI:58053"/>
    </ligand>
</feature>
<comment type="similarity">
    <text evidence="2 13 19">Belongs to the IMPDH/GMPR family.</text>
</comment>
<dbReference type="GO" id="GO:0046872">
    <property type="term" value="F:metal ion binding"/>
    <property type="evidence" value="ECO:0007669"/>
    <property type="project" value="UniProtKB-UniRule"/>
</dbReference>
<dbReference type="InterPro" id="IPR000644">
    <property type="entry name" value="CBS_dom"/>
</dbReference>
<evidence type="ECO:0000256" key="15">
    <source>
        <dbReference type="PIRSR" id="PIRSR000130-2"/>
    </source>
</evidence>
<evidence type="ECO:0000256" key="11">
    <source>
        <dbReference type="ARBA" id="ARBA00023122"/>
    </source>
</evidence>
<comment type="cofactor">
    <cofactor evidence="1 13">
        <name>K(+)</name>
        <dbReference type="ChEBI" id="CHEBI:29103"/>
    </cofactor>
</comment>
<evidence type="ECO:0000256" key="6">
    <source>
        <dbReference type="ARBA" id="ARBA00022749"/>
    </source>
</evidence>
<dbReference type="PROSITE" id="PS00487">
    <property type="entry name" value="IMP_DH_GMP_RED"/>
    <property type="match status" value="1"/>
</dbReference>
<comment type="activity regulation">
    <text evidence="13">Mycophenolic acid (MPA) is a non-competitive inhibitor that prevents formation of the closed enzyme conformation by binding to the same site as the amobile flap. In contrast, mizoribine monophosphate (MZP) is a competitive inhibitor that induces the closed conformation. MPA is a potent inhibitor of mammalian IMPDHs but a poor inhibitor of the bacterial enzymes. MZP is a more potent inhibitor of bacterial IMPDH.</text>
</comment>
<dbReference type="CDD" id="cd04601">
    <property type="entry name" value="CBS_pair_IMPDH"/>
    <property type="match status" value="1"/>
</dbReference>
<keyword evidence="6 13" id="KW-0332">GMP biosynthesis</keyword>
<dbReference type="CDD" id="cd00381">
    <property type="entry name" value="IMPDH"/>
    <property type="match status" value="1"/>
</dbReference>
<feature type="binding site" description="in other chain" evidence="13 17">
    <location>
        <position position="308"/>
    </location>
    <ligand>
        <name>K(+)</name>
        <dbReference type="ChEBI" id="CHEBI:29103"/>
        <note>ligand shared between two tetrameric partners</note>
    </ligand>
</feature>
<feature type="binding site" evidence="13 15">
    <location>
        <position position="306"/>
    </location>
    <ligand>
        <name>IMP</name>
        <dbReference type="ChEBI" id="CHEBI:58053"/>
    </ligand>
</feature>
<feature type="binding site" evidence="13 15">
    <location>
        <begin position="364"/>
        <end position="365"/>
    </location>
    <ligand>
        <name>IMP</name>
        <dbReference type="ChEBI" id="CHEBI:58053"/>
    </ligand>
</feature>
<protein>
    <recommendedName>
        <fullName evidence="13 20">Inosine-5'-monophosphate dehydrogenase</fullName>
        <shortName evidence="13">IMP dehydrogenase</shortName>
        <shortName evidence="13">IMPD</shortName>
        <shortName evidence="13">IMPDH</shortName>
        <ecNumber evidence="13 20">1.1.1.205</ecNumber>
    </recommendedName>
</protein>
<dbReference type="OrthoDB" id="9805398at2"/>
<dbReference type="NCBIfam" id="TIGR01302">
    <property type="entry name" value="IMP_dehydrog"/>
    <property type="match status" value="1"/>
</dbReference>
<evidence type="ECO:0000256" key="1">
    <source>
        <dbReference type="ARBA" id="ARBA00001958"/>
    </source>
</evidence>
<dbReference type="Pfam" id="PF00478">
    <property type="entry name" value="IMPDH"/>
    <property type="match status" value="1"/>
</dbReference>
<keyword evidence="9 13" id="KW-0560">Oxidoreductase</keyword>
<evidence type="ECO:0000256" key="14">
    <source>
        <dbReference type="PIRSR" id="PIRSR000130-1"/>
    </source>
</evidence>
<feature type="binding site" evidence="13 15">
    <location>
        <begin position="341"/>
        <end position="343"/>
    </location>
    <ligand>
        <name>IMP</name>
        <dbReference type="ChEBI" id="CHEBI:58053"/>
    </ligand>
</feature>